<dbReference type="GO" id="GO:0055085">
    <property type="term" value="P:transmembrane transport"/>
    <property type="evidence" value="ECO:0007669"/>
    <property type="project" value="InterPro"/>
</dbReference>
<sequence>MRELFQRLAGSPAGFIAGGFILLLIVVTIVVPLVHSVNPMAISGNALFPPSAQHLLGTDELGRDVLQLLIHGVRVSLSVGLLSALVASVLGVLIGAWAGYFGGRIDMFLMRVAEIFQVLPTFVLAAVIVAMLGPGTTRVIAVIAILAWPQIALVMRSEVYRVKQIDFVDAVRCLGYSEIYILIREVVPNALRPVVALGTLIVGQAILIEASLSFLGLSSPDVISWGGMLNSGQRYLFNAWWLSVLPGIAIFLTVLAFNFIGDALNAALNPKDTGR</sequence>
<dbReference type="PANTHER" id="PTHR43386:SF1">
    <property type="entry name" value="D,D-DIPEPTIDE TRANSPORT SYSTEM PERMEASE PROTEIN DDPC-RELATED"/>
    <property type="match status" value="1"/>
</dbReference>
<feature type="transmembrane region" description="Helical" evidence="9">
    <location>
        <begin position="194"/>
        <end position="219"/>
    </location>
</feature>
<keyword evidence="7 9" id="KW-1133">Transmembrane helix</keyword>
<evidence type="ECO:0000259" key="10">
    <source>
        <dbReference type="PROSITE" id="PS50928"/>
    </source>
</evidence>
<evidence type="ECO:0000256" key="8">
    <source>
        <dbReference type="ARBA" id="ARBA00023136"/>
    </source>
</evidence>
<dbReference type="PANTHER" id="PTHR43386">
    <property type="entry name" value="OLIGOPEPTIDE TRANSPORT SYSTEM PERMEASE PROTEIN APPC"/>
    <property type="match status" value="1"/>
</dbReference>
<dbReference type="Proteomes" id="UP000643405">
    <property type="component" value="Unassembled WGS sequence"/>
</dbReference>
<organism evidence="11 12">
    <name type="scientific">Oryzicola mucosus</name>
    <dbReference type="NCBI Taxonomy" id="2767425"/>
    <lineage>
        <taxon>Bacteria</taxon>
        <taxon>Pseudomonadati</taxon>
        <taxon>Pseudomonadota</taxon>
        <taxon>Alphaproteobacteria</taxon>
        <taxon>Hyphomicrobiales</taxon>
        <taxon>Phyllobacteriaceae</taxon>
        <taxon>Oryzicola</taxon>
    </lineage>
</organism>
<dbReference type="EMBL" id="JACVVX010000013">
    <property type="protein sequence ID" value="MBD0417397.1"/>
    <property type="molecule type" value="Genomic_DNA"/>
</dbReference>
<comment type="caution">
    <text evidence="11">The sequence shown here is derived from an EMBL/GenBank/DDBJ whole genome shotgun (WGS) entry which is preliminary data.</text>
</comment>
<dbReference type="GO" id="GO:0005886">
    <property type="term" value="C:plasma membrane"/>
    <property type="evidence" value="ECO:0007669"/>
    <property type="project" value="UniProtKB-SubCell"/>
</dbReference>
<keyword evidence="12" id="KW-1185">Reference proteome</keyword>
<dbReference type="InterPro" id="IPR000515">
    <property type="entry name" value="MetI-like"/>
</dbReference>
<evidence type="ECO:0000256" key="2">
    <source>
        <dbReference type="ARBA" id="ARBA00022448"/>
    </source>
</evidence>
<reference evidence="11" key="1">
    <citation type="submission" date="2020-09" db="EMBL/GenBank/DDBJ databases">
        <title>Genome seq and assembly of Tianweitania sp.</title>
        <authorList>
            <person name="Chhetri G."/>
        </authorList>
    </citation>
    <scope>NUCLEOTIDE SEQUENCE</scope>
    <source>
        <strain evidence="11">Rool2</strain>
    </source>
</reference>
<feature type="domain" description="ABC transmembrane type-1" evidence="10">
    <location>
        <begin position="73"/>
        <end position="261"/>
    </location>
</feature>
<evidence type="ECO:0000313" key="12">
    <source>
        <dbReference type="Proteomes" id="UP000643405"/>
    </source>
</evidence>
<dbReference type="GO" id="GO:0015031">
    <property type="term" value="P:protein transport"/>
    <property type="evidence" value="ECO:0007669"/>
    <property type="project" value="UniProtKB-KW"/>
</dbReference>
<dbReference type="Pfam" id="PF00528">
    <property type="entry name" value="BPD_transp_1"/>
    <property type="match status" value="1"/>
</dbReference>
<dbReference type="InterPro" id="IPR035906">
    <property type="entry name" value="MetI-like_sf"/>
</dbReference>
<evidence type="ECO:0000256" key="1">
    <source>
        <dbReference type="ARBA" id="ARBA00004651"/>
    </source>
</evidence>
<dbReference type="InterPro" id="IPR050366">
    <property type="entry name" value="BP-dependent_transpt_permease"/>
</dbReference>
<keyword evidence="8 9" id="KW-0472">Membrane</keyword>
<feature type="transmembrane region" description="Helical" evidence="9">
    <location>
        <begin position="75"/>
        <end position="100"/>
    </location>
</feature>
<keyword evidence="4 9" id="KW-0812">Transmembrane</keyword>
<comment type="similarity">
    <text evidence="9">Belongs to the binding-protein-dependent transport system permease family.</text>
</comment>
<accession>A0A8J6PR40</accession>
<evidence type="ECO:0000256" key="6">
    <source>
        <dbReference type="ARBA" id="ARBA00022927"/>
    </source>
</evidence>
<evidence type="ECO:0000313" key="11">
    <source>
        <dbReference type="EMBL" id="MBD0417397.1"/>
    </source>
</evidence>
<dbReference type="SUPFAM" id="SSF161098">
    <property type="entry name" value="MetI-like"/>
    <property type="match status" value="1"/>
</dbReference>
<evidence type="ECO:0000256" key="3">
    <source>
        <dbReference type="ARBA" id="ARBA00022475"/>
    </source>
</evidence>
<keyword evidence="3" id="KW-1003">Cell membrane</keyword>
<name>A0A8J6PR40_9HYPH</name>
<dbReference type="GO" id="GO:0015833">
    <property type="term" value="P:peptide transport"/>
    <property type="evidence" value="ECO:0007669"/>
    <property type="project" value="UniProtKB-KW"/>
</dbReference>
<gene>
    <name evidence="11" type="ORF">ICI42_22400</name>
</gene>
<comment type="subcellular location">
    <subcellularLocation>
        <location evidence="1 9">Cell membrane</location>
        <topology evidence="1 9">Multi-pass membrane protein</topology>
    </subcellularLocation>
</comment>
<keyword evidence="6" id="KW-0653">Protein transport</keyword>
<feature type="transmembrane region" description="Helical" evidence="9">
    <location>
        <begin position="139"/>
        <end position="155"/>
    </location>
</feature>
<dbReference type="CDD" id="cd06261">
    <property type="entry name" value="TM_PBP2"/>
    <property type="match status" value="1"/>
</dbReference>
<evidence type="ECO:0000256" key="9">
    <source>
        <dbReference type="RuleBase" id="RU363032"/>
    </source>
</evidence>
<evidence type="ECO:0000256" key="4">
    <source>
        <dbReference type="ARBA" id="ARBA00022692"/>
    </source>
</evidence>
<dbReference type="RefSeq" id="WP_188166838.1">
    <property type="nucleotide sequence ID" value="NZ_JACVVX010000013.1"/>
</dbReference>
<feature type="transmembrane region" description="Helical" evidence="9">
    <location>
        <begin position="112"/>
        <end position="133"/>
    </location>
</feature>
<feature type="transmembrane region" description="Helical" evidence="9">
    <location>
        <begin position="12"/>
        <end position="34"/>
    </location>
</feature>
<dbReference type="PROSITE" id="PS50928">
    <property type="entry name" value="ABC_TM1"/>
    <property type="match status" value="1"/>
</dbReference>
<feature type="transmembrane region" description="Helical" evidence="9">
    <location>
        <begin position="239"/>
        <end position="261"/>
    </location>
</feature>
<proteinExistence type="inferred from homology"/>
<dbReference type="Gene3D" id="1.10.3720.10">
    <property type="entry name" value="MetI-like"/>
    <property type="match status" value="1"/>
</dbReference>
<keyword evidence="5" id="KW-0571">Peptide transport</keyword>
<protein>
    <submittedName>
        <fullName evidence="11">ABC transporter permease</fullName>
    </submittedName>
</protein>
<dbReference type="AlphaFoldDB" id="A0A8J6PR40"/>
<keyword evidence="2 9" id="KW-0813">Transport</keyword>
<evidence type="ECO:0000256" key="7">
    <source>
        <dbReference type="ARBA" id="ARBA00022989"/>
    </source>
</evidence>
<evidence type="ECO:0000256" key="5">
    <source>
        <dbReference type="ARBA" id="ARBA00022856"/>
    </source>
</evidence>